<accession>A0ABT4G577</accession>
<name>A0ABT4G577_9BACL</name>
<dbReference type="Gene3D" id="2.40.10.390">
    <property type="match status" value="1"/>
</dbReference>
<evidence type="ECO:0000313" key="3">
    <source>
        <dbReference type="Proteomes" id="UP001527099"/>
    </source>
</evidence>
<dbReference type="InterPro" id="IPR035255">
    <property type="entry name" value="DUF5348"/>
</dbReference>
<proteinExistence type="predicted"/>
<evidence type="ECO:0000313" key="2">
    <source>
        <dbReference type="EMBL" id="MCY9691333.1"/>
    </source>
</evidence>
<comment type="caution">
    <text evidence="2">The sequence shown here is derived from an EMBL/GenBank/DDBJ whole genome shotgun (WGS) entry which is preliminary data.</text>
</comment>
<keyword evidence="3" id="KW-1185">Reference proteome</keyword>
<dbReference type="EMBL" id="JAMDMX010000001">
    <property type="protein sequence ID" value="MCY9691333.1"/>
    <property type="molecule type" value="Genomic_DNA"/>
</dbReference>
<feature type="domain" description="DUF5348" evidence="1">
    <location>
        <begin position="9"/>
        <end position="73"/>
    </location>
</feature>
<protein>
    <submittedName>
        <fullName evidence="2">DUF5348 domain-containing protein</fullName>
    </submittedName>
</protein>
<reference evidence="2 3" key="1">
    <citation type="submission" date="2022-05" db="EMBL/GenBank/DDBJ databases">
        <title>Genome Sequencing of Bee-Associated Microbes.</title>
        <authorList>
            <person name="Dunlap C."/>
        </authorList>
    </citation>
    <scope>NUCLEOTIDE SEQUENCE [LARGE SCALE GENOMIC DNA]</scope>
    <source>
        <strain evidence="2 3">NRRL B-14421</strain>
    </source>
</reference>
<evidence type="ECO:0000259" key="1">
    <source>
        <dbReference type="Pfam" id="PF17295"/>
    </source>
</evidence>
<dbReference type="Proteomes" id="UP001527099">
    <property type="component" value="Unassembled WGS sequence"/>
</dbReference>
<organism evidence="2 3">
    <name type="scientific">Paenibacillus alginolyticus</name>
    <dbReference type="NCBI Taxonomy" id="59839"/>
    <lineage>
        <taxon>Bacteria</taxon>
        <taxon>Bacillati</taxon>
        <taxon>Bacillota</taxon>
        <taxon>Bacilli</taxon>
        <taxon>Bacillales</taxon>
        <taxon>Paenibacillaceae</taxon>
        <taxon>Paenibacillus</taxon>
    </lineage>
</organism>
<dbReference type="Pfam" id="PF17295">
    <property type="entry name" value="DUF5348"/>
    <property type="match status" value="1"/>
</dbReference>
<sequence length="76" mass="9112">MSKATWHKVTYDSEYDGWVVHIDGKKYGLYCGECMELRIGDRGIPCRLELDRDWYVVMREAAFNLRKKETYQIQFV</sequence>
<dbReference type="RefSeq" id="WP_029198134.1">
    <property type="nucleotide sequence ID" value="NZ_JAMDMW010000131.1"/>
</dbReference>
<gene>
    <name evidence="2" type="ORF">M5X19_00075</name>
</gene>